<dbReference type="KEGG" id="mfn:Ga0123462_1770"/>
<dbReference type="InterPro" id="IPR018013">
    <property type="entry name" value="Channel_Tsx-like"/>
</dbReference>
<keyword evidence="2" id="KW-0732">Signal</keyword>
<dbReference type="InterPro" id="IPR036777">
    <property type="entry name" value="Channel_Tsx-like_sf"/>
</dbReference>
<dbReference type="GO" id="GO:0009279">
    <property type="term" value="C:cell outer membrane"/>
    <property type="evidence" value="ECO:0007669"/>
    <property type="project" value="InterPro"/>
</dbReference>
<reference evidence="3 4" key="1">
    <citation type="submission" date="2016-12" db="EMBL/GenBank/DDBJ databases">
        <title>Isolation and genomic insights into novel planktonic Zetaproteobacteria from stratified waters of the Chesapeake Bay.</title>
        <authorList>
            <person name="McAllister S.M."/>
            <person name="Kato S."/>
            <person name="Chan C.S."/>
            <person name="Chiu B.K."/>
            <person name="Field E.K."/>
        </authorList>
    </citation>
    <scope>NUCLEOTIDE SEQUENCE [LARGE SCALE GENOMIC DNA]</scope>
    <source>
        <strain evidence="3 4">CP-8</strain>
    </source>
</reference>
<dbReference type="SUPFAM" id="SSF111364">
    <property type="entry name" value="Tsx-like channel"/>
    <property type="match status" value="1"/>
</dbReference>
<feature type="signal peptide" evidence="2">
    <location>
        <begin position="1"/>
        <end position="28"/>
    </location>
</feature>
<feature type="chain" id="PRO_5014681511" evidence="2">
    <location>
        <begin position="29"/>
        <end position="253"/>
    </location>
</feature>
<name>A0A2K8L5Q1_9PROT</name>
<dbReference type="AlphaFoldDB" id="A0A2K8L5Q1"/>
<organism evidence="3 4">
    <name type="scientific">Mariprofundus ferrinatatus</name>
    <dbReference type="NCBI Taxonomy" id="1921087"/>
    <lineage>
        <taxon>Bacteria</taxon>
        <taxon>Pseudomonadati</taxon>
        <taxon>Pseudomonadota</taxon>
        <taxon>Candidatius Mariprofundia</taxon>
        <taxon>Mariprofundales</taxon>
        <taxon>Mariprofundaceae</taxon>
        <taxon>Mariprofundus</taxon>
    </lineage>
</organism>
<evidence type="ECO:0000313" key="3">
    <source>
        <dbReference type="EMBL" id="ATX82617.1"/>
    </source>
</evidence>
<dbReference type="OrthoDB" id="5290317at2"/>
<dbReference type="RefSeq" id="WP_100265942.1">
    <property type="nucleotide sequence ID" value="NZ_CP018800.1"/>
</dbReference>
<evidence type="ECO:0000313" key="4">
    <source>
        <dbReference type="Proteomes" id="UP000231637"/>
    </source>
</evidence>
<keyword evidence="4" id="KW-1185">Reference proteome</keyword>
<evidence type="ECO:0000256" key="1">
    <source>
        <dbReference type="ARBA" id="ARBA00008728"/>
    </source>
</evidence>
<dbReference type="Pfam" id="PF03502">
    <property type="entry name" value="Channel_Tsx"/>
    <property type="match status" value="1"/>
</dbReference>
<accession>A0A2K8L5Q1</accession>
<gene>
    <name evidence="3" type="ORF">Ga0123462_1770</name>
</gene>
<dbReference type="Gene3D" id="2.40.230.20">
    <property type="entry name" value="Nucleoside-specific channel-forming protein, Tsx-like"/>
    <property type="match status" value="1"/>
</dbReference>
<sequence length="253" mass="28508">MHGNLKRLFRTVFLCASLLCYAPAASLADNFSTTNLQLLYGTNFHDNYYGNNTSDGNMTTLTLEHFSTWSYGDNYLFVDLLSGNFLDFAGSPTGSHTRIYSEWAPRLSLSAISGHDLSIGIFKDFFLAGQLNRDGDGFHAELIGLGTDLSIPGFNLLSIHAYLRKDNFNRRTWQTTTVWSVPFGTWMSFEGFIDIYGSDSNGTEIGMQPQLLLDIGNLFGQEFDNLSAGIEWDYHHNRFLNSSVLQGMIKWVW</sequence>
<protein>
    <submittedName>
        <fullName evidence="3">Nucleoside-specific outer membrane channel protein Tsx</fullName>
    </submittedName>
</protein>
<proteinExistence type="inferred from homology"/>
<evidence type="ECO:0000256" key="2">
    <source>
        <dbReference type="SAM" id="SignalP"/>
    </source>
</evidence>
<dbReference type="Proteomes" id="UP000231637">
    <property type="component" value="Chromosome"/>
</dbReference>
<dbReference type="EMBL" id="CP018800">
    <property type="protein sequence ID" value="ATX82617.1"/>
    <property type="molecule type" value="Genomic_DNA"/>
</dbReference>
<comment type="similarity">
    <text evidence="1">Belongs to the nucleoside-specific channel-forming outer membrane porin (Tsx) (TC 1.B.10) family.</text>
</comment>